<dbReference type="GO" id="GO:0005524">
    <property type="term" value="F:ATP binding"/>
    <property type="evidence" value="ECO:0007669"/>
    <property type="project" value="UniProtKB-KW"/>
</dbReference>
<dbReference type="STRING" id="871652.SAMN04515673_102194"/>
<evidence type="ECO:0000256" key="2">
    <source>
        <dbReference type="ARBA" id="ARBA00022448"/>
    </source>
</evidence>
<dbReference type="GO" id="GO:0005737">
    <property type="term" value="C:cytoplasm"/>
    <property type="evidence" value="ECO:0007669"/>
    <property type="project" value="UniProtKB-SubCell"/>
</dbReference>
<dbReference type="Gene3D" id="3.40.50.12240">
    <property type="match status" value="1"/>
</dbReference>
<name>A0A1I6D5N8_9RHOB</name>
<keyword evidence="4" id="KW-0547">Nucleotide-binding</keyword>
<dbReference type="OrthoDB" id="9801639at2"/>
<dbReference type="InterPro" id="IPR027417">
    <property type="entry name" value="P-loop_NTPase"/>
</dbReference>
<evidence type="ECO:0000256" key="5">
    <source>
        <dbReference type="ARBA" id="ARBA00022840"/>
    </source>
</evidence>
<accession>A0A1I6D5N8</accession>
<dbReference type="EMBL" id="FOYI01000002">
    <property type="protein sequence ID" value="SFR00642.1"/>
    <property type="molecule type" value="Genomic_DNA"/>
</dbReference>
<organism evidence="9 10">
    <name type="scientific">Poseidonocella sedimentorum</name>
    <dbReference type="NCBI Taxonomy" id="871652"/>
    <lineage>
        <taxon>Bacteria</taxon>
        <taxon>Pseudomonadati</taxon>
        <taxon>Pseudomonadota</taxon>
        <taxon>Alphaproteobacteria</taxon>
        <taxon>Rhodobacterales</taxon>
        <taxon>Roseobacteraceae</taxon>
        <taxon>Poseidonocella</taxon>
    </lineage>
</organism>
<dbReference type="InterPro" id="IPR050053">
    <property type="entry name" value="ATPase_alpha/beta_chains"/>
</dbReference>
<keyword evidence="6" id="KW-0653">Protein transport</keyword>
<dbReference type="SUPFAM" id="SSF52540">
    <property type="entry name" value="P-loop containing nucleoside triphosphate hydrolases"/>
    <property type="match status" value="1"/>
</dbReference>
<dbReference type="GO" id="GO:0046933">
    <property type="term" value="F:proton-transporting ATP synthase activity, rotational mechanism"/>
    <property type="evidence" value="ECO:0007669"/>
    <property type="project" value="TreeGrafter"/>
</dbReference>
<dbReference type="PANTHER" id="PTHR15184">
    <property type="entry name" value="ATP SYNTHASE"/>
    <property type="match status" value="1"/>
</dbReference>
<comment type="subcellular location">
    <subcellularLocation>
        <location evidence="1">Cytoplasm</location>
    </subcellularLocation>
</comment>
<sequence>MAGRSLEAFSAQLASMRSSFPVGRVAAVDGGTLHVAGLSRHARVGDLLQIHLRDGSKIGGEVIRLGGATLVMLPDAAVHGVALGDRVILRPDPGIAPHEGWLGRLVDPYGVPLDGHPLLPGPVASPLRAQPPAPSRRRPLGARLETGMAIFNTMLPIVEGQRLGLFAGSGVGKSSLLATLARNMDAEVVVIALVGERGREVREFVDNVLGPEGMRRSVVVAATSDRSPLTRRRCAWTAMSVAEHFRDQGKNVLFLADSITRFAEAHREISVAAGEDASLRGYPASTAHTITSLCERAGPGEEGCGMITAIFSVLVAGSDMEEPIADILRGVLDGHVILSREIAERGRYPAIDLSKSVSRSLPMAATDEENALISAARRMLGSYEKSEMMVRSGLYNRGSDPQLDQAIEAWPRLDSFISEPEPHDTKASFARLSRVLPGK</sequence>
<evidence type="ECO:0000313" key="10">
    <source>
        <dbReference type="Proteomes" id="UP000199302"/>
    </source>
</evidence>
<dbReference type="CDD" id="cd01136">
    <property type="entry name" value="ATPase_flagellum-secretory_path_III"/>
    <property type="match status" value="1"/>
</dbReference>
<evidence type="ECO:0000259" key="8">
    <source>
        <dbReference type="SMART" id="SM00382"/>
    </source>
</evidence>
<dbReference type="InterPro" id="IPR005714">
    <property type="entry name" value="ATPase_T3SS_FliI/YscN"/>
</dbReference>
<proteinExistence type="predicted"/>
<keyword evidence="3" id="KW-0963">Cytoplasm</keyword>
<evidence type="ECO:0000256" key="7">
    <source>
        <dbReference type="ARBA" id="ARBA00022967"/>
    </source>
</evidence>
<dbReference type="InterPro" id="IPR003593">
    <property type="entry name" value="AAA+_ATPase"/>
</dbReference>
<dbReference type="InterPro" id="IPR040627">
    <property type="entry name" value="T3SS_ATPase_C"/>
</dbReference>
<evidence type="ECO:0000313" key="9">
    <source>
        <dbReference type="EMBL" id="SFR00642.1"/>
    </source>
</evidence>
<keyword evidence="2" id="KW-0813">Transport</keyword>
<dbReference type="SMART" id="SM00382">
    <property type="entry name" value="AAA"/>
    <property type="match status" value="1"/>
</dbReference>
<dbReference type="AlphaFoldDB" id="A0A1I6D5N8"/>
<dbReference type="InterPro" id="IPR000194">
    <property type="entry name" value="ATPase_F1/V1/A1_a/bsu_nucl-bd"/>
</dbReference>
<dbReference type="Pfam" id="PF18269">
    <property type="entry name" value="T3SS_ATPase_C"/>
    <property type="match status" value="1"/>
</dbReference>
<dbReference type="FunFam" id="3.40.50.12240:FF:000002">
    <property type="entry name" value="Flagellum-specific ATP synthase FliI"/>
    <property type="match status" value="1"/>
</dbReference>
<dbReference type="Pfam" id="PF00006">
    <property type="entry name" value="ATP-synt_ab"/>
    <property type="match status" value="1"/>
</dbReference>
<keyword evidence="10" id="KW-1185">Reference proteome</keyword>
<keyword evidence="7" id="KW-1278">Translocase</keyword>
<evidence type="ECO:0000256" key="1">
    <source>
        <dbReference type="ARBA" id="ARBA00004496"/>
    </source>
</evidence>
<dbReference type="GO" id="GO:0016887">
    <property type="term" value="F:ATP hydrolysis activity"/>
    <property type="evidence" value="ECO:0007669"/>
    <property type="project" value="InterPro"/>
</dbReference>
<keyword evidence="5" id="KW-0067">ATP-binding</keyword>
<evidence type="ECO:0000256" key="6">
    <source>
        <dbReference type="ARBA" id="ARBA00022927"/>
    </source>
</evidence>
<evidence type="ECO:0000256" key="3">
    <source>
        <dbReference type="ARBA" id="ARBA00022490"/>
    </source>
</evidence>
<dbReference type="PANTHER" id="PTHR15184:SF9">
    <property type="entry name" value="SPI-1 TYPE 3 SECRETION SYSTEM ATPASE"/>
    <property type="match status" value="1"/>
</dbReference>
<dbReference type="RefSeq" id="WP_092076848.1">
    <property type="nucleotide sequence ID" value="NZ_FOYI01000002.1"/>
</dbReference>
<dbReference type="GO" id="GO:0030257">
    <property type="term" value="C:type III protein secretion system complex"/>
    <property type="evidence" value="ECO:0007669"/>
    <property type="project" value="InterPro"/>
</dbReference>
<protein>
    <submittedName>
        <fullName evidence="9">Flagellum-specific ATP synthase</fullName>
    </submittedName>
</protein>
<evidence type="ECO:0000256" key="4">
    <source>
        <dbReference type="ARBA" id="ARBA00022741"/>
    </source>
</evidence>
<dbReference type="GO" id="GO:0030254">
    <property type="term" value="P:protein secretion by the type III secretion system"/>
    <property type="evidence" value="ECO:0007669"/>
    <property type="project" value="InterPro"/>
</dbReference>
<reference evidence="9 10" key="1">
    <citation type="submission" date="2016-10" db="EMBL/GenBank/DDBJ databases">
        <authorList>
            <person name="de Groot N.N."/>
        </authorList>
    </citation>
    <scope>NUCLEOTIDE SEQUENCE [LARGE SCALE GENOMIC DNA]</scope>
    <source>
        <strain evidence="10">KMM 9023,NRIC 0796,JCM 17311,KCTC 23692</strain>
    </source>
</reference>
<gene>
    <name evidence="9" type="ORF">SAMN04515673_102194</name>
</gene>
<feature type="domain" description="AAA+ ATPase" evidence="8">
    <location>
        <begin position="159"/>
        <end position="343"/>
    </location>
</feature>
<dbReference type="NCBIfam" id="TIGR01026">
    <property type="entry name" value="fliI_yscN"/>
    <property type="match status" value="1"/>
</dbReference>
<dbReference type="Proteomes" id="UP000199302">
    <property type="component" value="Unassembled WGS sequence"/>
</dbReference>